<name>A0A4Z2GWG8_9TELE</name>
<keyword evidence="3" id="KW-1185">Reference proteome</keyword>
<reference evidence="2 3" key="1">
    <citation type="submission" date="2019-03" db="EMBL/GenBank/DDBJ databases">
        <title>First draft genome of Liparis tanakae, snailfish: a comprehensive survey of snailfish specific genes.</title>
        <authorList>
            <person name="Kim W."/>
            <person name="Song I."/>
            <person name="Jeong J.-H."/>
            <person name="Kim D."/>
            <person name="Kim S."/>
            <person name="Ryu S."/>
            <person name="Song J.Y."/>
            <person name="Lee S.K."/>
        </authorList>
    </citation>
    <scope>NUCLEOTIDE SEQUENCE [LARGE SCALE GENOMIC DNA]</scope>
    <source>
        <tissue evidence="2">Muscle</tissue>
    </source>
</reference>
<protein>
    <submittedName>
        <fullName evidence="2">Uncharacterized protein</fullName>
    </submittedName>
</protein>
<dbReference type="EMBL" id="SRLO01000400">
    <property type="protein sequence ID" value="TNN57631.1"/>
    <property type="molecule type" value="Genomic_DNA"/>
</dbReference>
<evidence type="ECO:0000256" key="1">
    <source>
        <dbReference type="SAM" id="MobiDB-lite"/>
    </source>
</evidence>
<sequence>MKILLTEQNGVPVRLTWASLLVAAPDLLPVSGAELPSEEGPITNPVPLLVLVQPVHRDHGCHLPPTAERRVNGTDLTPDGPLHSLVLWVVPLAQEAEHELQLDQSFHRPSTGKSRRDGHSKGFHVTLGSSPGQTAMLQNLVCFSGPSQASPPCCGGAQLLVRDL</sequence>
<comment type="caution">
    <text evidence="2">The sequence shown here is derived from an EMBL/GenBank/DDBJ whole genome shotgun (WGS) entry which is preliminary data.</text>
</comment>
<dbReference type="Proteomes" id="UP000314294">
    <property type="component" value="Unassembled WGS sequence"/>
</dbReference>
<feature type="compositionally biased region" description="Polar residues" evidence="1">
    <location>
        <begin position="102"/>
        <end position="112"/>
    </location>
</feature>
<accession>A0A4Z2GWG8</accession>
<feature type="region of interest" description="Disordered" evidence="1">
    <location>
        <begin position="102"/>
        <end position="123"/>
    </location>
</feature>
<organism evidence="2 3">
    <name type="scientific">Liparis tanakae</name>
    <name type="common">Tanaka's snailfish</name>
    <dbReference type="NCBI Taxonomy" id="230148"/>
    <lineage>
        <taxon>Eukaryota</taxon>
        <taxon>Metazoa</taxon>
        <taxon>Chordata</taxon>
        <taxon>Craniata</taxon>
        <taxon>Vertebrata</taxon>
        <taxon>Euteleostomi</taxon>
        <taxon>Actinopterygii</taxon>
        <taxon>Neopterygii</taxon>
        <taxon>Teleostei</taxon>
        <taxon>Neoteleostei</taxon>
        <taxon>Acanthomorphata</taxon>
        <taxon>Eupercaria</taxon>
        <taxon>Perciformes</taxon>
        <taxon>Cottioidei</taxon>
        <taxon>Cottales</taxon>
        <taxon>Liparidae</taxon>
        <taxon>Liparis</taxon>
    </lineage>
</organism>
<evidence type="ECO:0000313" key="3">
    <source>
        <dbReference type="Proteomes" id="UP000314294"/>
    </source>
</evidence>
<evidence type="ECO:0000313" key="2">
    <source>
        <dbReference type="EMBL" id="TNN57631.1"/>
    </source>
</evidence>
<dbReference type="AlphaFoldDB" id="A0A4Z2GWG8"/>
<gene>
    <name evidence="2" type="ORF">EYF80_032161</name>
</gene>
<proteinExistence type="predicted"/>